<evidence type="ECO:0000259" key="6">
    <source>
        <dbReference type="PROSITE" id="PS50941"/>
    </source>
</evidence>
<evidence type="ECO:0000256" key="1">
    <source>
        <dbReference type="ARBA" id="ARBA00022669"/>
    </source>
</evidence>
<dbReference type="PROSITE" id="PS50941">
    <property type="entry name" value="CHIT_BIND_I_2"/>
    <property type="match status" value="4"/>
</dbReference>
<reference evidence="7 8" key="1">
    <citation type="journal article" date="2014" name="Nat. Genet.">
        <title>Genome sequence of the hot pepper provides insights into the evolution of pungency in Capsicum species.</title>
        <authorList>
            <person name="Kim S."/>
            <person name="Park M."/>
            <person name="Yeom S.I."/>
            <person name="Kim Y.M."/>
            <person name="Lee J.M."/>
            <person name="Lee H.A."/>
            <person name="Seo E."/>
            <person name="Choi J."/>
            <person name="Cheong K."/>
            <person name="Kim K.T."/>
            <person name="Jung K."/>
            <person name="Lee G.W."/>
            <person name="Oh S.K."/>
            <person name="Bae C."/>
            <person name="Kim S.B."/>
            <person name="Lee H.Y."/>
            <person name="Kim S.Y."/>
            <person name="Kim M.S."/>
            <person name="Kang B.C."/>
            <person name="Jo Y.D."/>
            <person name="Yang H.B."/>
            <person name="Jeong H.J."/>
            <person name="Kang W.H."/>
            <person name="Kwon J.K."/>
            <person name="Shin C."/>
            <person name="Lim J.Y."/>
            <person name="Park J.H."/>
            <person name="Huh J.H."/>
            <person name="Kim J.S."/>
            <person name="Kim B.D."/>
            <person name="Cohen O."/>
            <person name="Paran I."/>
            <person name="Suh M.C."/>
            <person name="Lee S.B."/>
            <person name="Kim Y.K."/>
            <person name="Shin Y."/>
            <person name="Noh S.J."/>
            <person name="Park J."/>
            <person name="Seo Y.S."/>
            <person name="Kwon S.Y."/>
            <person name="Kim H.A."/>
            <person name="Park J.M."/>
            <person name="Kim H.J."/>
            <person name="Choi S.B."/>
            <person name="Bosland P.W."/>
            <person name="Reeves G."/>
            <person name="Jo S.H."/>
            <person name="Lee B.W."/>
            <person name="Cho H.T."/>
            <person name="Choi H.S."/>
            <person name="Lee M.S."/>
            <person name="Yu Y."/>
            <person name="Do Choi Y."/>
            <person name="Park B.S."/>
            <person name="van Deynze A."/>
            <person name="Ashrafi H."/>
            <person name="Hill T."/>
            <person name="Kim W.T."/>
            <person name="Pai H.S."/>
            <person name="Ahn H.K."/>
            <person name="Yeam I."/>
            <person name="Giovannoni J.J."/>
            <person name="Rose J.K."/>
            <person name="Sorensen I."/>
            <person name="Lee S.J."/>
            <person name="Kim R.W."/>
            <person name="Choi I.Y."/>
            <person name="Choi B.S."/>
            <person name="Lim J.S."/>
            <person name="Lee Y.H."/>
            <person name="Choi D."/>
        </authorList>
    </citation>
    <scope>NUCLEOTIDE SEQUENCE [LARGE SCALE GENOMIC DNA]</scope>
    <source>
        <strain evidence="8">cv. CM334</strain>
    </source>
</reference>
<dbReference type="SMART" id="SM00270">
    <property type="entry name" value="ChtBD1"/>
    <property type="match status" value="4"/>
</dbReference>
<dbReference type="EMBL" id="AYRZ02000003">
    <property type="protein sequence ID" value="PHT88370.1"/>
    <property type="molecule type" value="Genomic_DNA"/>
</dbReference>
<feature type="domain" description="Chitin-binding type-1" evidence="6">
    <location>
        <begin position="100"/>
        <end position="142"/>
    </location>
</feature>
<dbReference type="Proteomes" id="UP000222542">
    <property type="component" value="Unassembled WGS sequence"/>
</dbReference>
<accession>A0A1U8G6G8</accession>
<feature type="disulfide bond" evidence="4">
    <location>
        <begin position="171"/>
        <end position="185"/>
    </location>
</feature>
<evidence type="ECO:0000256" key="2">
    <source>
        <dbReference type="ARBA" id="ARBA00022729"/>
    </source>
</evidence>
<feature type="disulfide bond" evidence="4">
    <location>
        <begin position="82"/>
        <end position="86"/>
    </location>
</feature>
<evidence type="ECO:0000313" key="8">
    <source>
        <dbReference type="Proteomes" id="UP000222542"/>
    </source>
</evidence>
<feature type="disulfide bond" evidence="4">
    <location>
        <begin position="49"/>
        <end position="64"/>
    </location>
</feature>
<feature type="disulfide bond" evidence="4">
    <location>
        <begin position="117"/>
        <end position="131"/>
    </location>
</feature>
<feature type="disulfide bond" evidence="4">
    <location>
        <begin position="103"/>
        <end position="118"/>
    </location>
</feature>
<dbReference type="STRING" id="4072.A0A1U8G6G8"/>
<evidence type="ECO:0000256" key="4">
    <source>
        <dbReference type="PROSITE-ProRule" id="PRU00261"/>
    </source>
</evidence>
<evidence type="ECO:0000313" key="7">
    <source>
        <dbReference type="EMBL" id="PHT88370.1"/>
    </source>
</evidence>
<dbReference type="GO" id="GO:0008061">
    <property type="term" value="F:chitin binding"/>
    <property type="evidence" value="ECO:0007669"/>
    <property type="project" value="UniProtKB-UniRule"/>
</dbReference>
<dbReference type="SUPFAM" id="SSF57016">
    <property type="entry name" value="Plant lectins/antimicrobial peptides"/>
    <property type="match status" value="4"/>
</dbReference>
<feature type="disulfide bond" evidence="4">
    <location>
        <begin position="112"/>
        <end position="124"/>
    </location>
</feature>
<dbReference type="AlphaFoldDB" id="A0A1U8G6G8"/>
<feature type="chain" id="PRO_5030035636" evidence="5">
    <location>
        <begin position="32"/>
        <end position="269"/>
    </location>
</feature>
<keyword evidence="8" id="KW-1185">Reference proteome</keyword>
<feature type="disulfide bond" evidence="4">
    <location>
        <begin position="136"/>
        <end position="140"/>
    </location>
</feature>
<organism evidence="7 8">
    <name type="scientific">Capsicum annuum</name>
    <name type="common">Capsicum pepper</name>
    <dbReference type="NCBI Taxonomy" id="4072"/>
    <lineage>
        <taxon>Eukaryota</taxon>
        <taxon>Viridiplantae</taxon>
        <taxon>Streptophyta</taxon>
        <taxon>Embryophyta</taxon>
        <taxon>Tracheophyta</taxon>
        <taxon>Spermatophyta</taxon>
        <taxon>Magnoliopsida</taxon>
        <taxon>eudicotyledons</taxon>
        <taxon>Gunneridae</taxon>
        <taxon>Pentapetalae</taxon>
        <taxon>asterids</taxon>
        <taxon>lamiids</taxon>
        <taxon>Solanales</taxon>
        <taxon>Solanaceae</taxon>
        <taxon>Solanoideae</taxon>
        <taxon>Capsiceae</taxon>
        <taxon>Capsicum</taxon>
    </lineage>
</organism>
<feature type="disulfide bond" evidence="4">
    <location>
        <begin position="244"/>
        <end position="248"/>
    </location>
</feature>
<name>A0A1U8G6G8_CAPAN</name>
<keyword evidence="2 5" id="KW-0732">Signal</keyword>
<feature type="domain" description="Chitin-binding type-1" evidence="6">
    <location>
        <begin position="208"/>
        <end position="250"/>
    </location>
</feature>
<dbReference type="InterPro" id="IPR036861">
    <property type="entry name" value="Endochitinase-like_sf"/>
</dbReference>
<dbReference type="InterPro" id="IPR001002">
    <property type="entry name" value="Chitin-bd_1"/>
</dbReference>
<dbReference type="SMR" id="A0A1U8G6G8"/>
<feature type="disulfide bond" evidence="4">
    <location>
        <begin position="211"/>
        <end position="226"/>
    </location>
</feature>
<feature type="signal peptide" evidence="5">
    <location>
        <begin position="1"/>
        <end position="31"/>
    </location>
</feature>
<feature type="disulfide bond" evidence="4">
    <location>
        <begin position="58"/>
        <end position="70"/>
    </location>
</feature>
<sequence length="269" mass="28926">MMKAKKTNDAFSVSFLALALFLLAIIYKASAYNLSLPSAKNPEGRRRQCGWEGCYEDCPPGSCCNWDGICGNTEDYCGRSFCQKQCPPPPPLAPPPPNPPGRCGWQAYGTKCPPGLCCSTSGWCGSTEKYCAKGRCQSQCKSTLTPHNNPIIGKRECGYQGCYKLCPPGSCCSWLGWCGTTEKYCSPKNCQSQCPPIPPPPPPPPYAPGRCGRQADGRKCPPGLCCSASGWCGTTKFYCAKEWCQSQCKSTTLASSIIKSLLLDGTVSS</sequence>
<dbReference type="InterPro" id="IPR018371">
    <property type="entry name" value="Chitin-binding_1_CS"/>
</dbReference>
<dbReference type="CDD" id="cd00035">
    <property type="entry name" value="ChtBD1"/>
    <property type="match status" value="3"/>
</dbReference>
<feature type="disulfide bond" evidence="4">
    <location>
        <begin position="225"/>
        <end position="239"/>
    </location>
</feature>
<evidence type="ECO:0000256" key="3">
    <source>
        <dbReference type="ARBA" id="ARBA00023157"/>
    </source>
</evidence>
<feature type="domain" description="Chitin-binding type-1" evidence="6">
    <location>
        <begin position="154"/>
        <end position="196"/>
    </location>
</feature>
<dbReference type="OrthoDB" id="1193027at2759"/>
<dbReference type="PANTHER" id="PTHR47849:SF8">
    <property type="entry name" value="LECTIN"/>
    <property type="match status" value="1"/>
</dbReference>
<feature type="disulfide bond" evidence="4">
    <location>
        <begin position="220"/>
        <end position="232"/>
    </location>
</feature>
<dbReference type="PANTHER" id="PTHR47849">
    <property type="entry name" value="CHITIN-BINDING LECTIN 1"/>
    <property type="match status" value="1"/>
</dbReference>
<dbReference type="PROSITE" id="PS00026">
    <property type="entry name" value="CHIT_BIND_I_1"/>
    <property type="match status" value="2"/>
</dbReference>
<dbReference type="Gramene" id="PHT88370">
    <property type="protein sequence ID" value="PHT88370"/>
    <property type="gene ID" value="T459_10476"/>
</dbReference>
<feature type="disulfide bond" evidence="4">
    <location>
        <begin position="63"/>
        <end position="77"/>
    </location>
</feature>
<protein>
    <submittedName>
        <fullName evidence="7">Chitin-binding lectin 1</fullName>
    </submittedName>
</protein>
<proteinExistence type="predicted"/>
<gene>
    <name evidence="7" type="ORF">T459_10476</name>
</gene>
<comment type="caution">
    <text evidence="7">The sequence shown here is derived from an EMBL/GenBank/DDBJ whole genome shotgun (WGS) entry which is preliminary data.</text>
</comment>
<feature type="disulfide bond" evidence="4">
    <location>
        <begin position="166"/>
        <end position="178"/>
    </location>
</feature>
<feature type="disulfide bond" evidence="4">
    <location>
        <begin position="157"/>
        <end position="172"/>
    </location>
</feature>
<dbReference type="Pfam" id="PF00187">
    <property type="entry name" value="Chitin_bind_1"/>
    <property type="match status" value="3"/>
</dbReference>
<keyword evidence="1 4" id="KW-0147">Chitin-binding</keyword>
<feature type="disulfide bond" evidence="4">
    <location>
        <begin position="190"/>
        <end position="194"/>
    </location>
</feature>
<dbReference type="KEGG" id="cann:107864796"/>
<evidence type="ECO:0000256" key="5">
    <source>
        <dbReference type="SAM" id="SignalP"/>
    </source>
</evidence>
<feature type="domain" description="Chitin-binding type-1" evidence="6">
    <location>
        <begin position="46"/>
        <end position="88"/>
    </location>
</feature>
<dbReference type="Gene3D" id="3.30.60.10">
    <property type="entry name" value="Endochitinase-like"/>
    <property type="match status" value="4"/>
</dbReference>
<keyword evidence="3 4" id="KW-1015">Disulfide bond</keyword>
<dbReference type="OMA" id="SCHSSCH"/>
<reference evidence="7 8" key="2">
    <citation type="journal article" date="2017" name="Genome Biol.">
        <title>New reference genome sequences of hot pepper reveal the massive evolution of plant disease-resistance genes by retroduplication.</title>
        <authorList>
            <person name="Kim S."/>
            <person name="Park J."/>
            <person name="Yeom S.I."/>
            <person name="Kim Y.M."/>
            <person name="Seo E."/>
            <person name="Kim K.T."/>
            <person name="Kim M.S."/>
            <person name="Lee J.M."/>
            <person name="Cheong K."/>
            <person name="Shin H.S."/>
            <person name="Kim S.B."/>
            <person name="Han K."/>
            <person name="Lee J."/>
            <person name="Park M."/>
            <person name="Lee H.A."/>
            <person name="Lee H.Y."/>
            <person name="Lee Y."/>
            <person name="Oh S."/>
            <person name="Lee J.H."/>
            <person name="Choi E."/>
            <person name="Choi E."/>
            <person name="Lee S.E."/>
            <person name="Jeon J."/>
            <person name="Kim H."/>
            <person name="Choi G."/>
            <person name="Song H."/>
            <person name="Lee J."/>
            <person name="Lee S.C."/>
            <person name="Kwon J.K."/>
            <person name="Lee H.Y."/>
            <person name="Koo N."/>
            <person name="Hong Y."/>
            <person name="Kim R.W."/>
            <person name="Kang W.H."/>
            <person name="Huh J.H."/>
            <person name="Kang B.C."/>
            <person name="Yang T.J."/>
            <person name="Lee Y.H."/>
            <person name="Bennetzen J.L."/>
            <person name="Choi D."/>
        </authorList>
    </citation>
    <scope>NUCLEOTIDE SEQUENCE [LARGE SCALE GENOMIC DNA]</scope>
    <source>
        <strain evidence="8">cv. CM334</strain>
    </source>
</reference>